<keyword evidence="2" id="KW-0238">DNA-binding</keyword>
<name>A0ABS3URE2_9ACTN</name>
<gene>
    <name evidence="5" type="ORF">J5X75_27930</name>
</gene>
<feature type="domain" description="HTH luxR-type" evidence="4">
    <location>
        <begin position="5"/>
        <end position="70"/>
    </location>
</feature>
<dbReference type="EMBL" id="JAGFNS010000020">
    <property type="protein sequence ID" value="MBO3741344.1"/>
    <property type="molecule type" value="Genomic_DNA"/>
</dbReference>
<comment type="caution">
    <text evidence="5">The sequence shown here is derived from an EMBL/GenBank/DDBJ whole genome shotgun (WGS) entry which is preliminary data.</text>
</comment>
<dbReference type="Gene3D" id="1.10.10.10">
    <property type="entry name" value="Winged helix-like DNA-binding domain superfamily/Winged helix DNA-binding domain"/>
    <property type="match status" value="1"/>
</dbReference>
<dbReference type="SMART" id="SM00421">
    <property type="entry name" value="HTH_LUXR"/>
    <property type="match status" value="1"/>
</dbReference>
<dbReference type="InterPro" id="IPR000792">
    <property type="entry name" value="Tscrpt_reg_LuxR_C"/>
</dbReference>
<evidence type="ECO:0000256" key="1">
    <source>
        <dbReference type="ARBA" id="ARBA00023015"/>
    </source>
</evidence>
<evidence type="ECO:0000256" key="2">
    <source>
        <dbReference type="ARBA" id="ARBA00023125"/>
    </source>
</evidence>
<dbReference type="InterPro" id="IPR036388">
    <property type="entry name" value="WH-like_DNA-bd_sf"/>
</dbReference>
<accession>A0ABS3URE2</accession>
<dbReference type="PROSITE" id="PS50043">
    <property type="entry name" value="HTH_LUXR_2"/>
    <property type="match status" value="1"/>
</dbReference>
<keyword evidence="1" id="KW-0805">Transcription regulation</keyword>
<dbReference type="PRINTS" id="PR00038">
    <property type="entry name" value="HTHLUXR"/>
</dbReference>
<evidence type="ECO:0000256" key="3">
    <source>
        <dbReference type="ARBA" id="ARBA00023163"/>
    </source>
</evidence>
<sequence>MTAVGPEDMPSLTARQTEVVRLAALGLTAKETARKLGISKTTVDEHLTEARRRVRATTKSHLVGWAVAAGIVSR</sequence>
<evidence type="ECO:0000259" key="4">
    <source>
        <dbReference type="PROSITE" id="PS50043"/>
    </source>
</evidence>
<dbReference type="InterPro" id="IPR016032">
    <property type="entry name" value="Sig_transdc_resp-reg_C-effctor"/>
</dbReference>
<protein>
    <submittedName>
        <fullName evidence="5">Helix-turn-helix transcriptional regulator</fullName>
    </submittedName>
</protein>
<dbReference type="SUPFAM" id="SSF46894">
    <property type="entry name" value="C-terminal effector domain of the bipartite response regulators"/>
    <property type="match status" value="1"/>
</dbReference>
<dbReference type="CDD" id="cd06170">
    <property type="entry name" value="LuxR_C_like"/>
    <property type="match status" value="1"/>
</dbReference>
<dbReference type="PANTHER" id="PTHR44688">
    <property type="entry name" value="DNA-BINDING TRANSCRIPTIONAL ACTIVATOR DEVR_DOSR"/>
    <property type="match status" value="1"/>
</dbReference>
<dbReference type="Proteomes" id="UP000679690">
    <property type="component" value="Unassembled WGS sequence"/>
</dbReference>
<evidence type="ECO:0000313" key="6">
    <source>
        <dbReference type="Proteomes" id="UP000679690"/>
    </source>
</evidence>
<organism evidence="5 6">
    <name type="scientific">Actinoplanes flavus</name>
    <dbReference type="NCBI Taxonomy" id="2820290"/>
    <lineage>
        <taxon>Bacteria</taxon>
        <taxon>Bacillati</taxon>
        <taxon>Actinomycetota</taxon>
        <taxon>Actinomycetes</taxon>
        <taxon>Micromonosporales</taxon>
        <taxon>Micromonosporaceae</taxon>
        <taxon>Actinoplanes</taxon>
    </lineage>
</organism>
<dbReference type="PANTHER" id="PTHR44688:SF16">
    <property type="entry name" value="DNA-BINDING TRANSCRIPTIONAL ACTIVATOR DEVR_DOSR"/>
    <property type="match status" value="1"/>
</dbReference>
<keyword evidence="6" id="KW-1185">Reference proteome</keyword>
<proteinExistence type="predicted"/>
<reference evidence="5 6" key="1">
    <citation type="submission" date="2021-03" db="EMBL/GenBank/DDBJ databases">
        <title>Actinoplanes flavus sp. nov., a novel actinomycete isolated from Coconut Palm rhizosphere soil.</title>
        <authorList>
            <person name="Luo X."/>
        </authorList>
    </citation>
    <scope>NUCLEOTIDE SEQUENCE [LARGE SCALE GENOMIC DNA]</scope>
    <source>
        <strain evidence="5 6">NEAU-H7</strain>
    </source>
</reference>
<evidence type="ECO:0000313" key="5">
    <source>
        <dbReference type="EMBL" id="MBO3741344.1"/>
    </source>
</evidence>
<keyword evidence="3" id="KW-0804">Transcription</keyword>
<dbReference type="RefSeq" id="WP_208470485.1">
    <property type="nucleotide sequence ID" value="NZ_JAGFNS010000020.1"/>
</dbReference>
<dbReference type="Pfam" id="PF00196">
    <property type="entry name" value="GerE"/>
    <property type="match status" value="1"/>
</dbReference>